<proteinExistence type="predicted"/>
<gene>
    <name evidence="2" type="ORF">KFK09_028160</name>
</gene>
<keyword evidence="1" id="KW-0472">Membrane</keyword>
<evidence type="ECO:0000256" key="1">
    <source>
        <dbReference type="SAM" id="Phobius"/>
    </source>
</evidence>
<reference evidence="2" key="1">
    <citation type="journal article" date="2022" name="Front. Genet.">
        <title>Chromosome-Scale Assembly of the Dendrobium nobile Genome Provides Insights Into the Molecular Mechanism of the Biosynthesis of the Medicinal Active Ingredient of Dendrobium.</title>
        <authorList>
            <person name="Xu Q."/>
            <person name="Niu S.-C."/>
            <person name="Li K.-L."/>
            <person name="Zheng P.-J."/>
            <person name="Zhang X.-J."/>
            <person name="Jia Y."/>
            <person name="Liu Y."/>
            <person name="Niu Y.-X."/>
            <person name="Yu L.-H."/>
            <person name="Chen D.-F."/>
            <person name="Zhang G.-Q."/>
        </authorList>
    </citation>
    <scope>NUCLEOTIDE SEQUENCE</scope>
    <source>
        <tissue evidence="2">Leaf</tissue>
    </source>
</reference>
<keyword evidence="1" id="KW-1133">Transmembrane helix</keyword>
<protein>
    <submittedName>
        <fullName evidence="2">Uncharacterized protein</fullName>
    </submittedName>
</protein>
<feature type="transmembrane region" description="Helical" evidence="1">
    <location>
        <begin position="40"/>
        <end position="64"/>
    </location>
</feature>
<keyword evidence="3" id="KW-1185">Reference proteome</keyword>
<name>A0A8T3A2F1_DENNO</name>
<dbReference type="Proteomes" id="UP000829196">
    <property type="component" value="Unassembled WGS sequence"/>
</dbReference>
<evidence type="ECO:0000313" key="3">
    <source>
        <dbReference type="Proteomes" id="UP000829196"/>
    </source>
</evidence>
<dbReference type="AlphaFoldDB" id="A0A8T3A2F1"/>
<keyword evidence="1" id="KW-0812">Transmembrane</keyword>
<organism evidence="2 3">
    <name type="scientific">Dendrobium nobile</name>
    <name type="common">Orchid</name>
    <dbReference type="NCBI Taxonomy" id="94219"/>
    <lineage>
        <taxon>Eukaryota</taxon>
        <taxon>Viridiplantae</taxon>
        <taxon>Streptophyta</taxon>
        <taxon>Embryophyta</taxon>
        <taxon>Tracheophyta</taxon>
        <taxon>Spermatophyta</taxon>
        <taxon>Magnoliopsida</taxon>
        <taxon>Liliopsida</taxon>
        <taxon>Asparagales</taxon>
        <taxon>Orchidaceae</taxon>
        <taxon>Epidendroideae</taxon>
        <taxon>Malaxideae</taxon>
        <taxon>Dendrobiinae</taxon>
        <taxon>Dendrobium</taxon>
    </lineage>
</organism>
<comment type="caution">
    <text evidence="2">The sequence shown here is derived from an EMBL/GenBank/DDBJ whole genome shotgun (WGS) entry which is preliminary data.</text>
</comment>
<accession>A0A8T3A2F1</accession>
<feature type="transmembrane region" description="Helical" evidence="1">
    <location>
        <begin position="12"/>
        <end position="34"/>
    </location>
</feature>
<sequence>MGKVDKRKAYVILLLASELVWIFSGMVSLCIFWFSGINWAGIYSVNFNSFLGLLMCSVICWNLFWRAACDCWWYFGFKRLSFCVSAKLLYGPTVLLEGIGDIRQAFKFSFGCAGSNFYCCSIPNMTLLRFKWDFRYNGRSIFELRTMMNPAAPFGRSTGNQRRLIA</sequence>
<dbReference type="EMBL" id="JAGYWB010000019">
    <property type="protein sequence ID" value="KAI0488331.1"/>
    <property type="molecule type" value="Genomic_DNA"/>
</dbReference>
<evidence type="ECO:0000313" key="2">
    <source>
        <dbReference type="EMBL" id="KAI0488331.1"/>
    </source>
</evidence>